<organism evidence="38 39">
    <name type="scientific">Macrosiphum euphorbiae</name>
    <name type="common">potato aphid</name>
    <dbReference type="NCBI Taxonomy" id="13131"/>
    <lineage>
        <taxon>Eukaryota</taxon>
        <taxon>Metazoa</taxon>
        <taxon>Ecdysozoa</taxon>
        <taxon>Arthropoda</taxon>
        <taxon>Hexapoda</taxon>
        <taxon>Insecta</taxon>
        <taxon>Pterygota</taxon>
        <taxon>Neoptera</taxon>
        <taxon>Paraneoptera</taxon>
        <taxon>Hemiptera</taxon>
        <taxon>Sternorrhyncha</taxon>
        <taxon>Aphidomorpha</taxon>
        <taxon>Aphidoidea</taxon>
        <taxon>Aphididae</taxon>
        <taxon>Macrosiphini</taxon>
        <taxon>Macrosiphum</taxon>
    </lineage>
</organism>
<comment type="similarity">
    <text evidence="26">Belongs to the ARTD/PARP family.</text>
</comment>
<evidence type="ECO:0000313" key="38">
    <source>
        <dbReference type="EMBL" id="CAI6366528.1"/>
    </source>
</evidence>
<comment type="caution">
    <text evidence="38">The sequence shown here is derived from an EMBL/GenBank/DDBJ whole genome shotgun (WGS) entry which is preliminary data.</text>
</comment>
<dbReference type="Pfam" id="PF02877">
    <property type="entry name" value="PARP_reg"/>
    <property type="match status" value="1"/>
</dbReference>
<dbReference type="Gene3D" id="2.20.25.630">
    <property type="match status" value="1"/>
</dbReference>
<evidence type="ECO:0000256" key="31">
    <source>
        <dbReference type="ARBA" id="ARBA00071874"/>
    </source>
</evidence>
<dbReference type="FunFam" id="3.90.228.10:FF:000002">
    <property type="entry name" value="Poly [ADP-ribose] polymerase"/>
    <property type="match status" value="1"/>
</dbReference>
<dbReference type="FunFam" id="1.20.142.10:FF:000001">
    <property type="entry name" value="Poly [ADP-ribose] polymerase"/>
    <property type="match status" value="1"/>
</dbReference>
<dbReference type="SMART" id="SM00773">
    <property type="entry name" value="WGR"/>
    <property type="match status" value="1"/>
</dbReference>
<dbReference type="SMART" id="SM01335">
    <property type="entry name" value="PADR1"/>
    <property type="match status" value="1"/>
</dbReference>
<evidence type="ECO:0000256" key="25">
    <source>
        <dbReference type="ARBA" id="ARBA00024164"/>
    </source>
</evidence>
<dbReference type="PROSITE" id="PS51059">
    <property type="entry name" value="PARP_CATALYTIC"/>
    <property type="match status" value="1"/>
</dbReference>
<proteinExistence type="inferred from homology"/>
<dbReference type="Gene3D" id="3.90.228.10">
    <property type="match status" value="1"/>
</dbReference>
<evidence type="ECO:0000256" key="8">
    <source>
        <dbReference type="ARBA" id="ARBA00022533"/>
    </source>
</evidence>
<dbReference type="PIRSF" id="PIRSF000489">
    <property type="entry name" value="NAD_ADPRT"/>
    <property type="match status" value="1"/>
</dbReference>
<comment type="catalytic activity">
    <reaction evidence="28">
        <text>L-histidyl-[protein] + NAD(+) = N(tele)-(ADP-D-ribosyl)-L-histidyl-[protein] + nicotinamide + H(+)</text>
        <dbReference type="Rhea" id="RHEA:72071"/>
        <dbReference type="Rhea" id="RHEA-COMP:9745"/>
        <dbReference type="Rhea" id="RHEA-COMP:18085"/>
        <dbReference type="ChEBI" id="CHEBI:15378"/>
        <dbReference type="ChEBI" id="CHEBI:17154"/>
        <dbReference type="ChEBI" id="CHEBI:29979"/>
        <dbReference type="ChEBI" id="CHEBI:57540"/>
        <dbReference type="ChEBI" id="CHEBI:191398"/>
    </reaction>
    <physiologicalReaction direction="left-to-right" evidence="28">
        <dbReference type="Rhea" id="RHEA:72072"/>
    </physiologicalReaction>
</comment>
<dbReference type="Pfam" id="PF21728">
    <property type="entry name" value="PADR1_N"/>
    <property type="match status" value="1"/>
</dbReference>
<dbReference type="Gene3D" id="3.40.50.10190">
    <property type="entry name" value="BRCT domain"/>
    <property type="match status" value="1"/>
</dbReference>
<dbReference type="InterPro" id="IPR008893">
    <property type="entry name" value="WGR_domain"/>
</dbReference>
<reference evidence="38 39" key="1">
    <citation type="submission" date="2023-01" db="EMBL/GenBank/DDBJ databases">
        <authorList>
            <person name="Whitehead M."/>
        </authorList>
    </citation>
    <scope>NUCLEOTIDE SEQUENCE [LARGE SCALE GENOMIC DNA]</scope>
</reference>
<keyword evidence="18" id="KW-0391">Immunity</keyword>
<dbReference type="InterPro" id="IPR001510">
    <property type="entry name" value="Znf_PARP"/>
</dbReference>
<dbReference type="EMBL" id="CARXXK010000004">
    <property type="protein sequence ID" value="CAI6366528.1"/>
    <property type="molecule type" value="Genomic_DNA"/>
</dbReference>
<dbReference type="InterPro" id="IPR038650">
    <property type="entry name" value="PADR1_C_dom_sf"/>
</dbReference>
<evidence type="ECO:0000313" key="39">
    <source>
        <dbReference type="Proteomes" id="UP001160148"/>
    </source>
</evidence>
<evidence type="ECO:0000256" key="16">
    <source>
        <dbReference type="ARBA" id="ARBA00022771"/>
    </source>
</evidence>
<evidence type="ECO:0000256" key="15">
    <source>
        <dbReference type="ARBA" id="ARBA00022765"/>
    </source>
</evidence>
<evidence type="ECO:0000256" key="32">
    <source>
        <dbReference type="PIRNR" id="PIRNR000489"/>
    </source>
</evidence>
<dbReference type="PANTHER" id="PTHR10459">
    <property type="entry name" value="DNA LIGASE"/>
    <property type="match status" value="1"/>
</dbReference>
<evidence type="ECO:0000256" key="12">
    <source>
        <dbReference type="ARBA" id="ARBA00022695"/>
    </source>
</evidence>
<feature type="domain" description="PARP-type" evidence="34">
    <location>
        <begin position="8"/>
        <end position="90"/>
    </location>
</feature>
<keyword evidence="16" id="KW-0863">Zinc-finger</keyword>
<evidence type="ECO:0000256" key="2">
    <source>
        <dbReference type="ARBA" id="ARBA00004514"/>
    </source>
</evidence>
<dbReference type="InterPro" id="IPR036616">
    <property type="entry name" value="Poly(ADP-ribose)pol_reg_dom_sf"/>
</dbReference>
<dbReference type="GO" id="GO:0070212">
    <property type="term" value="P:protein poly-ADP-ribosylation"/>
    <property type="evidence" value="ECO:0007669"/>
    <property type="project" value="TreeGrafter"/>
</dbReference>
<comment type="subcellular location">
    <subcellularLocation>
        <location evidence="1">Chromosome</location>
    </subcellularLocation>
    <subcellularLocation>
        <location evidence="2">Cytoplasm</location>
        <location evidence="2">Cytosol</location>
    </subcellularLocation>
    <subcellularLocation>
        <location evidence="3">Nucleus</location>
        <location evidence="3">Nucleolus</location>
    </subcellularLocation>
</comment>
<dbReference type="InterPro" id="IPR008288">
    <property type="entry name" value="PARP"/>
</dbReference>
<evidence type="ECO:0000256" key="4">
    <source>
        <dbReference type="ARBA" id="ARBA00012020"/>
    </source>
</evidence>
<dbReference type="InterPro" id="IPR050800">
    <property type="entry name" value="ARTD/PARP"/>
</dbReference>
<accession>A0AAV0XFD2</accession>
<dbReference type="InterPro" id="IPR012317">
    <property type="entry name" value="Poly(ADP-ribose)pol_cat_dom"/>
</dbReference>
<evidence type="ECO:0000259" key="35">
    <source>
        <dbReference type="PROSITE" id="PS51059"/>
    </source>
</evidence>
<evidence type="ECO:0000256" key="22">
    <source>
        <dbReference type="ARBA" id="ARBA00023163"/>
    </source>
</evidence>
<evidence type="ECO:0000256" key="26">
    <source>
        <dbReference type="ARBA" id="ARBA00024347"/>
    </source>
</evidence>
<evidence type="ECO:0000256" key="18">
    <source>
        <dbReference type="ARBA" id="ARBA00022859"/>
    </source>
</evidence>
<dbReference type="GO" id="GO:0045087">
    <property type="term" value="P:innate immune response"/>
    <property type="evidence" value="ECO:0007669"/>
    <property type="project" value="UniProtKB-KW"/>
</dbReference>
<keyword evidence="14" id="KW-0677">Repeat</keyword>
<name>A0AAV0XFD2_9HEMI</name>
<dbReference type="InterPro" id="IPR049296">
    <property type="entry name" value="PARP1-like_PADR1_N"/>
</dbReference>
<keyword evidence="22" id="KW-0804">Transcription</keyword>
<dbReference type="InterPro" id="IPR036957">
    <property type="entry name" value="Znf_PARP_sf"/>
</dbReference>
<evidence type="ECO:0000259" key="36">
    <source>
        <dbReference type="PROSITE" id="PS51060"/>
    </source>
</evidence>
<keyword evidence="23 32" id="KW-0539">Nucleus</keyword>
<evidence type="ECO:0000259" key="34">
    <source>
        <dbReference type="PROSITE" id="PS50064"/>
    </source>
</evidence>
<dbReference type="GO" id="GO:0005694">
    <property type="term" value="C:chromosome"/>
    <property type="evidence" value="ECO:0007669"/>
    <property type="project" value="UniProtKB-SubCell"/>
</dbReference>
<dbReference type="PROSITE" id="PS51977">
    <property type="entry name" value="WGR"/>
    <property type="match status" value="1"/>
</dbReference>
<evidence type="ECO:0000256" key="13">
    <source>
        <dbReference type="ARBA" id="ARBA00022723"/>
    </source>
</evidence>
<dbReference type="Pfam" id="PF00645">
    <property type="entry name" value="zf-PARP"/>
    <property type="match status" value="2"/>
</dbReference>
<protein>
    <recommendedName>
        <fullName evidence="31 32">Poly [ADP-ribose] polymerase</fullName>
        <ecNumber evidence="4 32">2.4.2.30</ecNumber>
    </recommendedName>
</protein>
<sequence>MEIEESPYRAEYAKSGRSKCKACKEGIEKDHLRLAVMIQSPMFDGKQPNWYHFNCFFAKQRPKTVADIGHFDSIRWEDQEKIKTKLESLIGTADPVSTKKKSNGKKKENKNFNVEYAKSGRAVCCGCQDKIVKDDIRIGKMDYDTDEARRFGGINRWHHLECFVKLRQDLGFLDLASSLTGYDNLREVDRTNLNNVLPRMTIKTTTADNLDETDGPSSSKKMKSNNHSDLEIKKQNKLIFKYRDYLKTCPIKICKELLEYNKQNIPEANHGAIYDRLSDLLAFGTLLPCDECEGQLVFRSGIGYQCLGYKNEWLKCDKVMVEPRRVEFKIPLHILENDDFLMKYKCKIQNRLFEKSDKTSTKQSSTVQNDKGVVKVTRILPLKNMEFTTLLKGSELKQIKLKVAKFGGTIVSHCTNKIAAVFANPDSIIKKGVKIKEAESFEIEVVEPIAFFDAIDKGGNAIELIVQQNCAPWGGKAKERIEKRQKELEFDYKNKSNLKSKISGKSMYEKSVPTSVKLTLKGGIAVEPQSALEHKAHVFKQNNEVWNANLCLSDVQTGKNSYYKLQLLESDNKNRYWVFRSWGRIGTTIGGFKTDEYKSLQEAKQNFEFYYEDQTGNAWRNRNHFVKMPGKKVPVETDYGQDESKTLDSISNIPCKLPEPVQRLIRLLFDVESMKKVMYEFELDLQKMPLGKLSRNQLQQAYTTLNELNSMIELSDEKSKRDNVIMATNKFYSLIPHDFGIKTPQLIDSKEILNSKLEMIGSLMEIQIAYSMMDSKTSEDSMLHPLDTHYMKLNCAIDVLHSDMNEFNIIQQYITNTHAETHSSYSLNIKDVFKVVRSGEEKRFKPFKKLHNRKLLWHGSRITNFAAILSQGLRIAPKEAPVTGYMFGKGIYFADMVSKSANYCMASHGNNTGLLLLCEVALGNMDEYKASEYIEKLPAGKHSCMGIGRTKPDPAESLFIEDKIEVPLGKPISSNINDTSLLYNEFIVYDISQVKLRYLVKVDFNFNY</sequence>
<evidence type="ECO:0000259" key="37">
    <source>
        <dbReference type="PROSITE" id="PS51977"/>
    </source>
</evidence>
<dbReference type="GO" id="GO:0008270">
    <property type="term" value="F:zinc ion binding"/>
    <property type="evidence" value="ECO:0007669"/>
    <property type="project" value="UniProtKB-KW"/>
</dbReference>
<keyword evidence="6" id="KW-0963">Cytoplasm</keyword>
<feature type="domain" description="PARP-type" evidence="34">
    <location>
        <begin position="112"/>
        <end position="201"/>
    </location>
</feature>
<dbReference type="Pfam" id="PF00644">
    <property type="entry name" value="PARP"/>
    <property type="match status" value="1"/>
</dbReference>
<dbReference type="GO" id="GO:0005730">
    <property type="term" value="C:nucleolus"/>
    <property type="evidence" value="ECO:0007669"/>
    <property type="project" value="UniProtKB-SubCell"/>
</dbReference>
<dbReference type="SUPFAM" id="SSF57716">
    <property type="entry name" value="Glucocorticoid receptor-like (DNA-binding domain)"/>
    <property type="match status" value="2"/>
</dbReference>
<keyword evidence="7" id="KW-1017">Isopeptide bond</keyword>
<keyword evidence="12" id="KW-0548">Nucleotidyltransferase</keyword>
<gene>
    <name evidence="38" type="ORF">MEUPH1_LOCUS21106</name>
</gene>
<dbReference type="AlphaFoldDB" id="A0AAV0XFD2"/>
<evidence type="ECO:0000256" key="27">
    <source>
        <dbReference type="ARBA" id="ARBA00033987"/>
    </source>
</evidence>
<keyword evidence="21 32" id="KW-0238">DNA-binding</keyword>
<keyword evidence="20 32" id="KW-0520">NAD</keyword>
<dbReference type="Pfam" id="PF08063">
    <property type="entry name" value="Zn_ribbon_PADR1"/>
    <property type="match status" value="1"/>
</dbReference>
<keyword evidence="13 32" id="KW-0479">Metal-binding</keyword>
<dbReference type="Gene3D" id="1.20.142.10">
    <property type="entry name" value="Poly(ADP-ribose) polymerase, regulatory domain"/>
    <property type="match status" value="1"/>
</dbReference>
<keyword evidence="19" id="KW-0805">Transcription regulation</keyword>
<dbReference type="CDD" id="cd01437">
    <property type="entry name" value="parp_like"/>
    <property type="match status" value="1"/>
</dbReference>
<dbReference type="InterPro" id="IPR036930">
    <property type="entry name" value="WGR_dom_sf"/>
</dbReference>
<feature type="domain" description="WGR" evidence="37">
    <location>
        <begin position="535"/>
        <end position="632"/>
    </location>
</feature>
<dbReference type="GO" id="GO:0003677">
    <property type="term" value="F:DNA binding"/>
    <property type="evidence" value="ECO:0007669"/>
    <property type="project" value="UniProtKB-UniRule"/>
</dbReference>
<dbReference type="Gene3D" id="1.10.20.130">
    <property type="match status" value="1"/>
</dbReference>
<dbReference type="GO" id="GO:0003950">
    <property type="term" value="F:NAD+ poly-ADP-ribosyltransferase activity"/>
    <property type="evidence" value="ECO:0007669"/>
    <property type="project" value="UniProtKB-UniRule"/>
</dbReference>
<evidence type="ECO:0000256" key="9">
    <source>
        <dbReference type="ARBA" id="ARBA00022588"/>
    </source>
</evidence>
<dbReference type="SUPFAM" id="SSF47587">
    <property type="entry name" value="Domain of poly(ADP-ribose) polymerase"/>
    <property type="match status" value="1"/>
</dbReference>
<evidence type="ECO:0000256" key="6">
    <source>
        <dbReference type="ARBA" id="ARBA00022490"/>
    </source>
</evidence>
<feature type="domain" description="PARP alpha-helical" evidence="36">
    <location>
        <begin position="654"/>
        <end position="774"/>
    </location>
</feature>
<keyword evidence="15" id="KW-0013">ADP-ribosylation</keyword>
<evidence type="ECO:0000256" key="17">
    <source>
        <dbReference type="ARBA" id="ARBA00022833"/>
    </source>
</evidence>
<dbReference type="InterPro" id="IPR012982">
    <property type="entry name" value="PARP1-like_PADR1_Zn_ribbon"/>
</dbReference>
<dbReference type="PANTHER" id="PTHR10459:SF112">
    <property type="entry name" value="POLY [ADP-RIBOSE] POLYMERASE 1"/>
    <property type="match status" value="1"/>
</dbReference>
<comment type="catalytic activity">
    <reaction evidence="24">
        <text>L-glutamyl-[protein] + NAD(+) = 5-O-(ADP-D-ribosyl)-L-glutamyl-[protein] + nicotinamide</text>
        <dbReference type="Rhea" id="RHEA:58224"/>
        <dbReference type="Rhea" id="RHEA-COMP:10208"/>
        <dbReference type="Rhea" id="RHEA-COMP:15089"/>
        <dbReference type="ChEBI" id="CHEBI:17154"/>
        <dbReference type="ChEBI" id="CHEBI:29973"/>
        <dbReference type="ChEBI" id="CHEBI:57540"/>
        <dbReference type="ChEBI" id="CHEBI:142540"/>
    </reaction>
    <physiologicalReaction direction="left-to-right" evidence="24">
        <dbReference type="Rhea" id="RHEA:58225"/>
    </physiologicalReaction>
</comment>
<dbReference type="Proteomes" id="UP001160148">
    <property type="component" value="Unassembled WGS sequence"/>
</dbReference>
<dbReference type="PROSITE" id="PS52007">
    <property type="entry name" value="PADR1"/>
    <property type="match status" value="1"/>
</dbReference>
<evidence type="ECO:0000256" key="23">
    <source>
        <dbReference type="ARBA" id="ARBA00023242"/>
    </source>
</evidence>
<evidence type="ECO:0000256" key="19">
    <source>
        <dbReference type="ARBA" id="ARBA00023015"/>
    </source>
</evidence>
<dbReference type="GO" id="GO:0006302">
    <property type="term" value="P:double-strand break repair"/>
    <property type="evidence" value="ECO:0007669"/>
    <property type="project" value="TreeGrafter"/>
</dbReference>
<evidence type="ECO:0000256" key="11">
    <source>
        <dbReference type="ARBA" id="ARBA00022679"/>
    </source>
</evidence>
<dbReference type="PROSITE" id="PS50064">
    <property type="entry name" value="ZF_PARP_2"/>
    <property type="match status" value="2"/>
</dbReference>
<keyword evidence="39" id="KW-1185">Reference proteome</keyword>
<keyword evidence="10 32" id="KW-0328">Glycosyltransferase</keyword>
<evidence type="ECO:0000256" key="33">
    <source>
        <dbReference type="SAM" id="MobiDB-lite"/>
    </source>
</evidence>
<evidence type="ECO:0000256" key="24">
    <source>
        <dbReference type="ARBA" id="ARBA00024159"/>
    </source>
</evidence>
<evidence type="ECO:0000256" key="30">
    <source>
        <dbReference type="ARBA" id="ARBA00048575"/>
    </source>
</evidence>
<evidence type="ECO:0000256" key="3">
    <source>
        <dbReference type="ARBA" id="ARBA00004604"/>
    </source>
</evidence>
<dbReference type="SUPFAM" id="SSF56399">
    <property type="entry name" value="ADP-ribosylation"/>
    <property type="match status" value="1"/>
</dbReference>
<dbReference type="InterPro" id="IPR036420">
    <property type="entry name" value="BRCT_dom_sf"/>
</dbReference>
<evidence type="ECO:0000256" key="1">
    <source>
        <dbReference type="ARBA" id="ARBA00004286"/>
    </source>
</evidence>
<dbReference type="PROSITE" id="PS00347">
    <property type="entry name" value="ZF_PARP_1"/>
    <property type="match status" value="1"/>
</dbReference>
<dbReference type="InterPro" id="IPR004102">
    <property type="entry name" value="Poly(ADP-ribose)pol_reg_dom"/>
</dbReference>
<evidence type="ECO:0000256" key="14">
    <source>
        <dbReference type="ARBA" id="ARBA00022737"/>
    </source>
</evidence>
<feature type="region of interest" description="Disordered" evidence="33">
    <location>
        <begin position="207"/>
        <end position="227"/>
    </location>
</feature>
<dbReference type="Pfam" id="PF05406">
    <property type="entry name" value="WGR"/>
    <property type="match status" value="1"/>
</dbReference>
<comment type="catalytic activity">
    <reaction evidence="30">
        <text>L-seryl-[protein] + NAD(+) = O-(ADP-D-ribosyl)-L-seryl-[protein] + nicotinamide + H(+)</text>
        <dbReference type="Rhea" id="RHEA:58232"/>
        <dbReference type="Rhea" id="RHEA-COMP:9863"/>
        <dbReference type="Rhea" id="RHEA-COMP:15091"/>
        <dbReference type="ChEBI" id="CHEBI:15378"/>
        <dbReference type="ChEBI" id="CHEBI:17154"/>
        <dbReference type="ChEBI" id="CHEBI:29999"/>
        <dbReference type="ChEBI" id="CHEBI:57540"/>
        <dbReference type="ChEBI" id="CHEBI:142556"/>
    </reaction>
    <physiologicalReaction direction="left-to-right" evidence="30">
        <dbReference type="Rhea" id="RHEA:58233"/>
    </physiologicalReaction>
</comment>
<comment type="catalytic activity">
    <reaction evidence="29">
        <text>L-tyrosyl-[protein] + NAD(+) = O-(ADP-D-ribosyl)-L-tyrosyl-[protein] + nicotinamide + H(+)</text>
        <dbReference type="Rhea" id="RHEA:58236"/>
        <dbReference type="Rhea" id="RHEA-COMP:10136"/>
        <dbReference type="Rhea" id="RHEA-COMP:15092"/>
        <dbReference type="ChEBI" id="CHEBI:15378"/>
        <dbReference type="ChEBI" id="CHEBI:17154"/>
        <dbReference type="ChEBI" id="CHEBI:46858"/>
        <dbReference type="ChEBI" id="CHEBI:57540"/>
        <dbReference type="ChEBI" id="CHEBI:142557"/>
    </reaction>
    <physiologicalReaction direction="left-to-right" evidence="29">
        <dbReference type="Rhea" id="RHEA:58237"/>
    </physiologicalReaction>
</comment>
<dbReference type="SMART" id="SM01336">
    <property type="entry name" value="zf-PARP"/>
    <property type="match status" value="2"/>
</dbReference>
<keyword evidence="9" id="KW-0399">Innate immunity</keyword>
<evidence type="ECO:0000256" key="20">
    <source>
        <dbReference type="ARBA" id="ARBA00023027"/>
    </source>
</evidence>
<evidence type="ECO:0000256" key="5">
    <source>
        <dbReference type="ARBA" id="ARBA00022454"/>
    </source>
</evidence>
<keyword evidence="17 32" id="KW-0862">Zinc</keyword>
<keyword evidence="11 32" id="KW-0808">Transferase</keyword>
<dbReference type="GO" id="GO:1990404">
    <property type="term" value="F:NAD+-protein mono-ADP-ribosyltransferase activity"/>
    <property type="evidence" value="ECO:0007669"/>
    <property type="project" value="TreeGrafter"/>
</dbReference>
<keyword evidence="8" id="KW-0021">Allosteric enzyme</keyword>
<dbReference type="GO" id="GO:0016779">
    <property type="term" value="F:nucleotidyltransferase activity"/>
    <property type="evidence" value="ECO:0007669"/>
    <property type="project" value="UniProtKB-KW"/>
</dbReference>
<dbReference type="Gene3D" id="3.30.1740.10">
    <property type="entry name" value="Zinc finger, PARP-type"/>
    <property type="match status" value="2"/>
</dbReference>
<evidence type="ECO:0000256" key="28">
    <source>
        <dbReference type="ARBA" id="ARBA00048241"/>
    </source>
</evidence>
<comment type="catalytic activity">
    <reaction evidence="25">
        <text>L-aspartyl-[protein] + NAD(+) = 4-O-(ADP-D-ribosyl)-L-aspartyl-[protein] + nicotinamide</text>
        <dbReference type="Rhea" id="RHEA:54424"/>
        <dbReference type="Rhea" id="RHEA-COMP:9867"/>
        <dbReference type="Rhea" id="RHEA-COMP:13832"/>
        <dbReference type="ChEBI" id="CHEBI:17154"/>
        <dbReference type="ChEBI" id="CHEBI:29961"/>
        <dbReference type="ChEBI" id="CHEBI:57540"/>
        <dbReference type="ChEBI" id="CHEBI:138102"/>
    </reaction>
    <physiologicalReaction direction="left-to-right" evidence="25">
        <dbReference type="Rhea" id="RHEA:54425"/>
    </physiologicalReaction>
</comment>
<dbReference type="GO" id="GO:0051287">
    <property type="term" value="F:NAD binding"/>
    <property type="evidence" value="ECO:0007669"/>
    <property type="project" value="UniProtKB-UniRule"/>
</dbReference>
<dbReference type="PROSITE" id="PS51060">
    <property type="entry name" value="PARP_ALPHA_HD"/>
    <property type="match status" value="1"/>
</dbReference>
<dbReference type="SUPFAM" id="SSF142921">
    <property type="entry name" value="WGR domain-like"/>
    <property type="match status" value="1"/>
</dbReference>
<evidence type="ECO:0000256" key="29">
    <source>
        <dbReference type="ARBA" id="ARBA00048339"/>
    </source>
</evidence>
<dbReference type="EC" id="2.4.2.30" evidence="4 32"/>
<evidence type="ECO:0000256" key="10">
    <source>
        <dbReference type="ARBA" id="ARBA00022676"/>
    </source>
</evidence>
<evidence type="ECO:0000256" key="7">
    <source>
        <dbReference type="ARBA" id="ARBA00022499"/>
    </source>
</evidence>
<dbReference type="CDD" id="cd08001">
    <property type="entry name" value="WGR_PARP1_like"/>
    <property type="match status" value="1"/>
</dbReference>
<comment type="catalytic activity">
    <reaction evidence="27 32">
        <text>NAD(+) + (ADP-D-ribosyl)n-acceptor = nicotinamide + (ADP-D-ribosyl)n+1-acceptor + H(+).</text>
        <dbReference type="EC" id="2.4.2.30"/>
    </reaction>
</comment>
<keyword evidence="5" id="KW-0158">Chromosome</keyword>
<feature type="domain" description="PARP catalytic" evidence="35">
    <location>
        <begin position="784"/>
        <end position="1008"/>
    </location>
</feature>
<evidence type="ECO:0000256" key="21">
    <source>
        <dbReference type="ARBA" id="ARBA00023125"/>
    </source>
</evidence>
<dbReference type="GO" id="GO:0005829">
    <property type="term" value="C:cytosol"/>
    <property type="evidence" value="ECO:0007669"/>
    <property type="project" value="UniProtKB-SubCell"/>
</dbReference>